<keyword evidence="5 6" id="KW-0472">Membrane</keyword>
<feature type="transmembrane region" description="Helical" evidence="6">
    <location>
        <begin position="150"/>
        <end position="170"/>
    </location>
</feature>
<feature type="transmembrane region" description="Helical" evidence="6">
    <location>
        <begin position="296"/>
        <end position="312"/>
    </location>
</feature>
<keyword evidence="9" id="KW-1185">Reference proteome</keyword>
<protein>
    <submittedName>
        <fullName evidence="8">Drug/metabolite transporter (DMT)-like permease</fullName>
    </submittedName>
</protein>
<evidence type="ECO:0000256" key="2">
    <source>
        <dbReference type="ARBA" id="ARBA00022475"/>
    </source>
</evidence>
<feature type="transmembrane region" description="Helical" evidence="6">
    <location>
        <begin position="236"/>
        <end position="258"/>
    </location>
</feature>
<feature type="domain" description="EamA" evidence="7">
    <location>
        <begin position="25"/>
        <end position="167"/>
    </location>
</feature>
<dbReference type="Gene3D" id="1.10.3730.20">
    <property type="match status" value="1"/>
</dbReference>
<keyword evidence="3 6" id="KW-0812">Transmembrane</keyword>
<evidence type="ECO:0000313" key="9">
    <source>
        <dbReference type="Proteomes" id="UP000245870"/>
    </source>
</evidence>
<dbReference type="EMBL" id="QENY01000004">
    <property type="protein sequence ID" value="PVX57433.1"/>
    <property type="molecule type" value="Genomic_DNA"/>
</dbReference>
<keyword evidence="2" id="KW-1003">Cell membrane</keyword>
<gene>
    <name evidence="8" type="ORF">C7379_10449</name>
</gene>
<accession>A0A2U0UIH5</accession>
<dbReference type="InterPro" id="IPR000620">
    <property type="entry name" value="EamA_dom"/>
</dbReference>
<feature type="domain" description="EamA" evidence="7">
    <location>
        <begin position="179"/>
        <end position="312"/>
    </location>
</feature>
<evidence type="ECO:0000313" key="8">
    <source>
        <dbReference type="EMBL" id="PVX57433.1"/>
    </source>
</evidence>
<evidence type="ECO:0000256" key="3">
    <source>
        <dbReference type="ARBA" id="ARBA00022692"/>
    </source>
</evidence>
<dbReference type="Pfam" id="PF00892">
    <property type="entry name" value="EamA"/>
    <property type="match status" value="2"/>
</dbReference>
<dbReference type="GO" id="GO:0005886">
    <property type="term" value="C:plasma membrane"/>
    <property type="evidence" value="ECO:0007669"/>
    <property type="project" value="UniProtKB-SubCell"/>
</dbReference>
<reference evidence="8 9" key="1">
    <citation type="submission" date="2018-05" db="EMBL/GenBank/DDBJ databases">
        <title>Genomic Encyclopedia of Type Strains, Phase IV (KMG-IV): sequencing the most valuable type-strain genomes for metagenomic binning, comparative biology and taxonomic classification.</title>
        <authorList>
            <person name="Goeker M."/>
        </authorList>
    </citation>
    <scope>NUCLEOTIDE SEQUENCE [LARGE SCALE GENOMIC DNA]</scope>
    <source>
        <strain evidence="8 9">DSM 100333</strain>
    </source>
</reference>
<evidence type="ECO:0000259" key="7">
    <source>
        <dbReference type="Pfam" id="PF00892"/>
    </source>
</evidence>
<feature type="transmembrane region" description="Helical" evidence="6">
    <location>
        <begin position="176"/>
        <end position="198"/>
    </location>
</feature>
<sequence>MVIFVTHFENCNMDNKSIFQRPVWVSLFALTAAVAWGWAYPLIKLGFAEFGISAYMTGSKMVFAGVRFCLAGLLVLSLARAKGLSFHVRRGTDWWFILLFSLVNTTLHYAFFYFGLSHSEGSRAAILNSLSVFAVVVMACLFFKSDKMTMRKIVGCAVGMAGIVSLNLGGADSGRFTWAGDGMIILNALCGASASLLIRGLGHRVDVFVGTGLSLTIGGALLVVPGALMGGRLACITWMGCLYLFLLITISVVGFTLYNKLLTCNPVGKVAIFNSLIPVVGAVTSCLCLGEAFHPKYALAGFLAASGIYIINRGK</sequence>
<comment type="caution">
    <text evidence="8">The sequence shown here is derived from an EMBL/GenBank/DDBJ whole genome shotgun (WGS) entry which is preliminary data.</text>
</comment>
<dbReference type="AlphaFoldDB" id="A0A2U0UIH5"/>
<dbReference type="InterPro" id="IPR050638">
    <property type="entry name" value="AA-Vitamin_Transporters"/>
</dbReference>
<evidence type="ECO:0000256" key="6">
    <source>
        <dbReference type="SAM" id="Phobius"/>
    </source>
</evidence>
<feature type="transmembrane region" description="Helical" evidence="6">
    <location>
        <begin position="270"/>
        <end position="290"/>
    </location>
</feature>
<evidence type="ECO:0000256" key="4">
    <source>
        <dbReference type="ARBA" id="ARBA00022989"/>
    </source>
</evidence>
<feature type="transmembrane region" description="Helical" evidence="6">
    <location>
        <begin position="124"/>
        <end position="143"/>
    </location>
</feature>
<feature type="transmembrane region" description="Helical" evidence="6">
    <location>
        <begin position="61"/>
        <end position="81"/>
    </location>
</feature>
<proteinExistence type="predicted"/>
<dbReference type="PANTHER" id="PTHR32322:SF18">
    <property type="entry name" value="S-ADENOSYLMETHIONINE_S-ADENOSYLHOMOCYSTEINE TRANSPORTER"/>
    <property type="match status" value="1"/>
</dbReference>
<comment type="subcellular location">
    <subcellularLocation>
        <location evidence="1">Cell membrane</location>
        <topology evidence="1">Multi-pass membrane protein</topology>
    </subcellularLocation>
</comment>
<feature type="transmembrane region" description="Helical" evidence="6">
    <location>
        <begin position="23"/>
        <end position="41"/>
    </location>
</feature>
<dbReference type="InterPro" id="IPR037185">
    <property type="entry name" value="EmrE-like"/>
</dbReference>
<keyword evidence="4 6" id="KW-1133">Transmembrane helix</keyword>
<name>A0A2U0UIH5_9BACT</name>
<feature type="transmembrane region" description="Helical" evidence="6">
    <location>
        <begin position="93"/>
        <end position="112"/>
    </location>
</feature>
<feature type="transmembrane region" description="Helical" evidence="6">
    <location>
        <begin position="205"/>
        <end position="224"/>
    </location>
</feature>
<dbReference type="PANTHER" id="PTHR32322">
    <property type="entry name" value="INNER MEMBRANE TRANSPORTER"/>
    <property type="match status" value="1"/>
</dbReference>
<evidence type="ECO:0000256" key="1">
    <source>
        <dbReference type="ARBA" id="ARBA00004651"/>
    </source>
</evidence>
<evidence type="ECO:0000256" key="5">
    <source>
        <dbReference type="ARBA" id="ARBA00023136"/>
    </source>
</evidence>
<dbReference type="Proteomes" id="UP000245870">
    <property type="component" value="Unassembled WGS sequence"/>
</dbReference>
<organism evidence="8 9">
    <name type="scientific">Hallella colorans</name>
    <dbReference type="NCBI Taxonomy" id="1703337"/>
    <lineage>
        <taxon>Bacteria</taxon>
        <taxon>Pseudomonadati</taxon>
        <taxon>Bacteroidota</taxon>
        <taxon>Bacteroidia</taxon>
        <taxon>Bacteroidales</taxon>
        <taxon>Prevotellaceae</taxon>
        <taxon>Hallella</taxon>
    </lineage>
</organism>
<dbReference type="SUPFAM" id="SSF103481">
    <property type="entry name" value="Multidrug resistance efflux transporter EmrE"/>
    <property type="match status" value="2"/>
</dbReference>